<dbReference type="RefSeq" id="WP_206986786.1">
    <property type="nucleotide sequence ID" value="NZ_JAFLQZ010000025.1"/>
</dbReference>
<dbReference type="AlphaFoldDB" id="A0A939F2F7"/>
<reference evidence="1" key="1">
    <citation type="submission" date="2021-03" db="EMBL/GenBank/DDBJ databases">
        <authorList>
            <person name="Kim M.K."/>
        </authorList>
    </citation>
    <scope>NUCLEOTIDE SEQUENCE</scope>
    <source>
        <strain evidence="1">BT186</strain>
    </source>
</reference>
<dbReference type="EMBL" id="JAFLQZ010000025">
    <property type="protein sequence ID" value="MBO0360875.1"/>
    <property type="molecule type" value="Genomic_DNA"/>
</dbReference>
<evidence type="ECO:0000313" key="1">
    <source>
        <dbReference type="EMBL" id="MBO0360875.1"/>
    </source>
</evidence>
<dbReference type="Proteomes" id="UP000664144">
    <property type="component" value="Unassembled WGS sequence"/>
</dbReference>
<protein>
    <submittedName>
        <fullName evidence="1">Uncharacterized protein</fullName>
    </submittedName>
</protein>
<organism evidence="1 2">
    <name type="scientific">Hymenobacter telluris</name>
    <dbReference type="NCBI Taxonomy" id="2816474"/>
    <lineage>
        <taxon>Bacteria</taxon>
        <taxon>Pseudomonadati</taxon>
        <taxon>Bacteroidota</taxon>
        <taxon>Cytophagia</taxon>
        <taxon>Cytophagales</taxon>
        <taxon>Hymenobacteraceae</taxon>
        <taxon>Hymenobacter</taxon>
    </lineage>
</organism>
<gene>
    <name evidence="1" type="ORF">J0X19_23145</name>
</gene>
<comment type="caution">
    <text evidence="1">The sequence shown here is derived from an EMBL/GenBank/DDBJ whole genome shotgun (WGS) entry which is preliminary data.</text>
</comment>
<proteinExistence type="predicted"/>
<sequence>MQAHPILPHPEIPTQAEALLAYWKQERVGLPAVQELTPATENSLLTVL</sequence>
<evidence type="ECO:0000313" key="2">
    <source>
        <dbReference type="Proteomes" id="UP000664144"/>
    </source>
</evidence>
<accession>A0A939F2F7</accession>
<keyword evidence="2" id="KW-1185">Reference proteome</keyword>
<name>A0A939F2F7_9BACT</name>